<dbReference type="Proteomes" id="UP001230504">
    <property type="component" value="Unassembled WGS sequence"/>
</dbReference>
<name>A0AAD8V037_9PEZI</name>
<sequence length="55" mass="6250">MRDMSSHGRRIPETTFAKPDAMLESRIDGLLTNHGMSTVQEKSASRMHFKLIMCV</sequence>
<comment type="caution">
    <text evidence="1">The sequence shown here is derived from an EMBL/GenBank/DDBJ whole genome shotgun (WGS) entry which is preliminary data.</text>
</comment>
<dbReference type="GeneID" id="85442771"/>
<dbReference type="AlphaFoldDB" id="A0AAD8V037"/>
<reference evidence="1" key="1">
    <citation type="submission" date="2021-06" db="EMBL/GenBank/DDBJ databases">
        <title>Comparative genomics, transcriptomics and evolutionary studies reveal genomic signatures of adaptation to plant cell wall in hemibiotrophic fungi.</title>
        <authorList>
            <consortium name="DOE Joint Genome Institute"/>
            <person name="Baroncelli R."/>
            <person name="Diaz J.F."/>
            <person name="Benocci T."/>
            <person name="Peng M."/>
            <person name="Battaglia E."/>
            <person name="Haridas S."/>
            <person name="Andreopoulos W."/>
            <person name="Labutti K."/>
            <person name="Pangilinan J."/>
            <person name="Floch G.L."/>
            <person name="Makela M.R."/>
            <person name="Henrissat B."/>
            <person name="Grigoriev I.V."/>
            <person name="Crouch J.A."/>
            <person name="De Vries R.P."/>
            <person name="Sukno S.A."/>
            <person name="Thon M.R."/>
        </authorList>
    </citation>
    <scope>NUCLEOTIDE SEQUENCE</scope>
    <source>
        <strain evidence="1">CBS 125086</strain>
    </source>
</reference>
<dbReference type="RefSeq" id="XP_060410963.1">
    <property type="nucleotide sequence ID" value="XM_060558531.1"/>
</dbReference>
<proteinExistence type="predicted"/>
<evidence type="ECO:0000313" key="2">
    <source>
        <dbReference type="Proteomes" id="UP001230504"/>
    </source>
</evidence>
<gene>
    <name evidence="1" type="ORF">LY79DRAFT_563185</name>
</gene>
<dbReference type="EMBL" id="JAHLJV010000061">
    <property type="protein sequence ID" value="KAK1579875.1"/>
    <property type="molecule type" value="Genomic_DNA"/>
</dbReference>
<protein>
    <submittedName>
        <fullName evidence="1">Uncharacterized protein</fullName>
    </submittedName>
</protein>
<evidence type="ECO:0000313" key="1">
    <source>
        <dbReference type="EMBL" id="KAK1579875.1"/>
    </source>
</evidence>
<organism evidence="1 2">
    <name type="scientific">Colletotrichum navitas</name>
    <dbReference type="NCBI Taxonomy" id="681940"/>
    <lineage>
        <taxon>Eukaryota</taxon>
        <taxon>Fungi</taxon>
        <taxon>Dikarya</taxon>
        <taxon>Ascomycota</taxon>
        <taxon>Pezizomycotina</taxon>
        <taxon>Sordariomycetes</taxon>
        <taxon>Hypocreomycetidae</taxon>
        <taxon>Glomerellales</taxon>
        <taxon>Glomerellaceae</taxon>
        <taxon>Colletotrichum</taxon>
        <taxon>Colletotrichum graminicola species complex</taxon>
    </lineage>
</organism>
<keyword evidence="2" id="KW-1185">Reference proteome</keyword>
<accession>A0AAD8V037</accession>